<dbReference type="PIRSF" id="PIRSF006470">
    <property type="entry name" value="DctB"/>
    <property type="match status" value="1"/>
</dbReference>
<dbReference type="CDD" id="cd13603">
    <property type="entry name" value="PBP2_TRAP_Siap_TeaA_like"/>
    <property type="match status" value="1"/>
</dbReference>
<dbReference type="AlphaFoldDB" id="A0A1J0VFL0"/>
<evidence type="ECO:0000256" key="1">
    <source>
        <dbReference type="ARBA" id="ARBA00009023"/>
    </source>
</evidence>
<name>A0A1J0VFL0_9GAMM</name>
<dbReference type="NCBIfam" id="NF037995">
    <property type="entry name" value="TRAP_S1"/>
    <property type="match status" value="1"/>
</dbReference>
<keyword evidence="3 4" id="KW-0732">Signal</keyword>
<dbReference type="InterPro" id="IPR004682">
    <property type="entry name" value="TRAP_DctP"/>
</dbReference>
<dbReference type="EMBL" id="CP018139">
    <property type="protein sequence ID" value="APE30814.1"/>
    <property type="molecule type" value="Genomic_DNA"/>
</dbReference>
<dbReference type="InterPro" id="IPR018389">
    <property type="entry name" value="DctP_fam"/>
</dbReference>
<dbReference type="InterPro" id="IPR038404">
    <property type="entry name" value="TRAP_DctP_sf"/>
</dbReference>
<accession>A0A1J0VFL0</accession>
<dbReference type="Pfam" id="PF03480">
    <property type="entry name" value="DctP"/>
    <property type="match status" value="1"/>
</dbReference>
<gene>
    <name evidence="5" type="ORF">BOX17_07525</name>
</gene>
<dbReference type="PANTHER" id="PTHR33376:SF7">
    <property type="entry name" value="C4-DICARBOXYLATE-BINDING PROTEIN DCTB"/>
    <property type="match status" value="1"/>
</dbReference>
<evidence type="ECO:0000256" key="3">
    <source>
        <dbReference type="ARBA" id="ARBA00022729"/>
    </source>
</evidence>
<evidence type="ECO:0000313" key="5">
    <source>
        <dbReference type="EMBL" id="APE30814.1"/>
    </source>
</evidence>
<dbReference type="GO" id="GO:0030288">
    <property type="term" value="C:outer membrane-bounded periplasmic space"/>
    <property type="evidence" value="ECO:0007669"/>
    <property type="project" value="InterPro"/>
</dbReference>
<evidence type="ECO:0000313" key="6">
    <source>
        <dbReference type="Proteomes" id="UP000181985"/>
    </source>
</evidence>
<dbReference type="KEGG" id="hsi:BOX17_07525"/>
<dbReference type="RefSeq" id="WP_071943255.1">
    <property type="nucleotide sequence ID" value="NZ_CP018139.1"/>
</dbReference>
<dbReference type="OrthoDB" id="9771186at2"/>
<evidence type="ECO:0000256" key="4">
    <source>
        <dbReference type="SAM" id="SignalP"/>
    </source>
</evidence>
<keyword evidence="6" id="KW-1185">Reference proteome</keyword>
<evidence type="ECO:0000256" key="2">
    <source>
        <dbReference type="ARBA" id="ARBA00022448"/>
    </source>
</evidence>
<sequence length="333" mass="37122">MTNKLTKVSLAAAIAAASFGISQAQAADYNFTFAHVLIEETPNGQAALRFKEEVEEKSDGRISIEVLPAAQVGGDVEIIEQIQMGLVDIGIPPTATLGNFEPRMQILDLPFLLPDYDTMVKVLDGDVGREILDTLDDDNMYGVNFWGAGFRHITNNIRPIETPEDLAEVRMRTMQAPIIISTYENLGANATAMAFTEVYNGLQQGVVEGQENPLANIYTMRFYEVQDYLSLTNHAYHAYAAVMNQSAWDSLPEDLQQVMTEAFNNGRDTSRELTLQDEGRILEEIESEIAINEITDEARAAFIEASMPVHEEYTEIVTPELLHKVYDEVGIEY</sequence>
<organism evidence="5 6">
    <name type="scientific">Halomonas aestuarii</name>
    <dbReference type="NCBI Taxonomy" id="1897729"/>
    <lineage>
        <taxon>Bacteria</taxon>
        <taxon>Pseudomonadati</taxon>
        <taxon>Pseudomonadota</taxon>
        <taxon>Gammaproteobacteria</taxon>
        <taxon>Oceanospirillales</taxon>
        <taxon>Halomonadaceae</taxon>
        <taxon>Halomonas</taxon>
    </lineage>
</organism>
<dbReference type="NCBIfam" id="TIGR00787">
    <property type="entry name" value="dctP"/>
    <property type="match status" value="1"/>
</dbReference>
<proteinExistence type="inferred from homology"/>
<feature type="chain" id="PRO_5012136468" evidence="4">
    <location>
        <begin position="27"/>
        <end position="333"/>
    </location>
</feature>
<comment type="similarity">
    <text evidence="1">Belongs to the bacterial solute-binding protein 7 family.</text>
</comment>
<dbReference type="Proteomes" id="UP000181985">
    <property type="component" value="Chromosome"/>
</dbReference>
<dbReference type="Gene3D" id="3.40.190.170">
    <property type="entry name" value="Bacterial extracellular solute-binding protein, family 7"/>
    <property type="match status" value="1"/>
</dbReference>
<keyword evidence="2" id="KW-0813">Transport</keyword>
<dbReference type="GO" id="GO:0055085">
    <property type="term" value="P:transmembrane transport"/>
    <property type="evidence" value="ECO:0007669"/>
    <property type="project" value="InterPro"/>
</dbReference>
<reference evidence="6" key="1">
    <citation type="submission" date="2016-11" db="EMBL/GenBank/DDBJ databases">
        <title>Halolamina sediminis sp. nov., an extremely halophilic archaeon isolated from solar salt.</title>
        <authorList>
            <person name="Koh H.-W."/>
            <person name="Rani S."/>
            <person name="Park S.-J."/>
        </authorList>
    </citation>
    <scope>NUCLEOTIDE SEQUENCE [LARGE SCALE GENOMIC DNA]</scope>
    <source>
        <strain evidence="6">Hb3</strain>
    </source>
</reference>
<feature type="signal peptide" evidence="4">
    <location>
        <begin position="1"/>
        <end position="26"/>
    </location>
</feature>
<dbReference type="PANTHER" id="PTHR33376">
    <property type="match status" value="1"/>
</dbReference>
<protein>
    <submittedName>
        <fullName evidence="5">C4-dicarboxylate-binding protein</fullName>
    </submittedName>
</protein>